<evidence type="ECO:0000313" key="1">
    <source>
        <dbReference type="EMBL" id="EFV13088.2"/>
    </source>
</evidence>
<organism evidence="1 2">
    <name type="scientific">Segniliparus rugosus (strain ATCC BAA-974 / DSM 45345 / CCUG 50838 / CIP 108380 / JCM 13579 / CDC 945)</name>
    <dbReference type="NCBI Taxonomy" id="679197"/>
    <lineage>
        <taxon>Bacteria</taxon>
        <taxon>Bacillati</taxon>
        <taxon>Actinomycetota</taxon>
        <taxon>Actinomycetes</taxon>
        <taxon>Mycobacteriales</taxon>
        <taxon>Segniliparaceae</taxon>
        <taxon>Segniliparus</taxon>
    </lineage>
</organism>
<reference evidence="1 2" key="1">
    <citation type="journal article" date="2011" name="Stand. Genomic Sci.">
        <title>High quality draft genome sequence of Segniliparus rugosus CDC 945(T)= (ATCC BAA-974(T)).</title>
        <authorList>
            <person name="Earl A.M."/>
            <person name="Desjardins C.A."/>
            <person name="Fitzgerald M.G."/>
            <person name="Arachchi H.M."/>
            <person name="Zeng Q."/>
            <person name="Mehta T."/>
            <person name="Griggs A."/>
            <person name="Birren B.W."/>
            <person name="Toney N.C."/>
            <person name="Carr J."/>
            <person name="Posey J."/>
            <person name="Butler W.R."/>
        </authorList>
    </citation>
    <scope>NUCLEOTIDE SEQUENCE [LARGE SCALE GENOMIC DNA]</scope>
    <source>
        <strain evidence="2">ATCC BAA-974 / DSM 45345 / CCUG 50838 / CIP 108380 / JCM 13579 / CDC 945</strain>
    </source>
</reference>
<accession>E5XRB8</accession>
<dbReference type="AlphaFoldDB" id="E5XRB8"/>
<protein>
    <submittedName>
        <fullName evidence="1">Uncharacterized protein</fullName>
    </submittedName>
</protein>
<sequence length="91" mass="10419">MDFGFYETIVHQDKEGCWIALYDTRRELRDNHTALEADLLLDSESADLDKIRTLLREQLGLTPLEAWEPVATRYGHGWRAICGAELRSIAA</sequence>
<dbReference type="EMBL" id="ACZI02000002">
    <property type="protein sequence ID" value="EFV13088.2"/>
    <property type="molecule type" value="Genomic_DNA"/>
</dbReference>
<dbReference type="STRING" id="679197.HMPREF9336_02040"/>
<dbReference type="HOGENOM" id="CLU_2425234_0_0_11"/>
<name>E5XRB8_SEGRC</name>
<keyword evidence="2" id="KW-1185">Reference proteome</keyword>
<dbReference type="Proteomes" id="UP000004816">
    <property type="component" value="Unassembled WGS sequence"/>
</dbReference>
<proteinExistence type="predicted"/>
<gene>
    <name evidence="1" type="ORF">HMPREF9336_02040</name>
</gene>
<comment type="caution">
    <text evidence="1">The sequence shown here is derived from an EMBL/GenBank/DDBJ whole genome shotgun (WGS) entry which is preliminary data.</text>
</comment>
<evidence type="ECO:0000313" key="2">
    <source>
        <dbReference type="Proteomes" id="UP000004816"/>
    </source>
</evidence>